<dbReference type="HAMAP" id="MF_00122">
    <property type="entry name" value="GatC"/>
    <property type="match status" value="1"/>
</dbReference>
<evidence type="ECO:0008006" key="2">
    <source>
        <dbReference type="Google" id="ProtNLM"/>
    </source>
</evidence>
<dbReference type="PANTHER" id="PTHR15004">
    <property type="entry name" value="GLUTAMYL-TRNA(GLN) AMIDOTRANSFERASE SUBUNIT C, MITOCHONDRIAL"/>
    <property type="match status" value="1"/>
</dbReference>
<dbReference type="SUPFAM" id="SSF141000">
    <property type="entry name" value="Glu-tRNAGln amidotransferase C subunit"/>
    <property type="match status" value="1"/>
</dbReference>
<dbReference type="GO" id="GO:0006450">
    <property type="term" value="P:regulation of translational fidelity"/>
    <property type="evidence" value="ECO:0007669"/>
    <property type="project" value="InterPro"/>
</dbReference>
<name>A0A383C988_9ZZZZ</name>
<gene>
    <name evidence="1" type="ORF">METZ01_LOCUS481830</name>
</gene>
<dbReference type="PANTHER" id="PTHR15004:SF0">
    <property type="entry name" value="GLUTAMYL-TRNA(GLN) AMIDOTRANSFERASE SUBUNIT C, MITOCHONDRIAL"/>
    <property type="match status" value="1"/>
</dbReference>
<proteinExistence type="inferred from homology"/>
<accession>A0A383C988</accession>
<dbReference type="InterPro" id="IPR003837">
    <property type="entry name" value="GatC"/>
</dbReference>
<dbReference type="Gene3D" id="1.10.20.60">
    <property type="entry name" value="Glu-tRNAGln amidotransferase C subunit, N-terminal domain"/>
    <property type="match status" value="1"/>
</dbReference>
<dbReference type="Pfam" id="PF02686">
    <property type="entry name" value="GatC"/>
    <property type="match status" value="1"/>
</dbReference>
<dbReference type="GO" id="GO:0070681">
    <property type="term" value="P:glutaminyl-tRNAGln biosynthesis via transamidation"/>
    <property type="evidence" value="ECO:0007669"/>
    <property type="project" value="TreeGrafter"/>
</dbReference>
<protein>
    <recommendedName>
        <fullName evidence="2">Glutamyl-tRNA(Gln) amidotransferase subunit C</fullName>
    </recommendedName>
</protein>
<reference evidence="1" key="1">
    <citation type="submission" date="2018-05" db="EMBL/GenBank/DDBJ databases">
        <authorList>
            <person name="Lanie J.A."/>
            <person name="Ng W.-L."/>
            <person name="Kazmierczak K.M."/>
            <person name="Andrzejewski T.M."/>
            <person name="Davidsen T.M."/>
            <person name="Wayne K.J."/>
            <person name="Tettelin H."/>
            <person name="Glass J.I."/>
            <person name="Rusch D."/>
            <person name="Podicherti R."/>
            <person name="Tsui H.-C.T."/>
            <person name="Winkler M.E."/>
        </authorList>
    </citation>
    <scope>NUCLEOTIDE SEQUENCE</scope>
</reference>
<dbReference type="AlphaFoldDB" id="A0A383C988"/>
<sequence>VSISEKDVLRVAHLARVRVAPDELEHYREGLSGILSLVAQMHECDTEGVEPMAHPQDIQLRLREDEITEPDQRTAMQESAPLVEAGLYLVPRVIE</sequence>
<dbReference type="EMBL" id="UINC01207049">
    <property type="protein sequence ID" value="SVE28976.1"/>
    <property type="molecule type" value="Genomic_DNA"/>
</dbReference>
<dbReference type="InterPro" id="IPR036113">
    <property type="entry name" value="Asp/Glu-ADT_sf_sub_c"/>
</dbReference>
<dbReference type="NCBIfam" id="TIGR00135">
    <property type="entry name" value="gatC"/>
    <property type="match status" value="1"/>
</dbReference>
<evidence type="ECO:0000313" key="1">
    <source>
        <dbReference type="EMBL" id="SVE28976.1"/>
    </source>
</evidence>
<feature type="non-terminal residue" evidence="1">
    <location>
        <position position="1"/>
    </location>
</feature>
<organism evidence="1">
    <name type="scientific">marine metagenome</name>
    <dbReference type="NCBI Taxonomy" id="408172"/>
    <lineage>
        <taxon>unclassified sequences</taxon>
        <taxon>metagenomes</taxon>
        <taxon>ecological metagenomes</taxon>
    </lineage>
</organism>